<sequence length="145" mass="16496">MDQDAACNLSGRKRRKSVQLKRAPFETYIRRFMMDESIHPRSRMSITRRGAIVMSDIISDLLEHLATKAGELVRVSRRKTMLPRDVLDAVRLVFPESHAQQAVVEAELALTRFEFEIPTGDDDDTCLHYPATSTPKQAPAADYYS</sequence>
<dbReference type="InterPro" id="IPR009072">
    <property type="entry name" value="Histone-fold"/>
</dbReference>
<evidence type="ECO:0000256" key="1">
    <source>
        <dbReference type="ARBA" id="ARBA00006846"/>
    </source>
</evidence>
<organism evidence="3 4">
    <name type="scientific">Bemisia tabaci</name>
    <name type="common">Sweetpotato whitefly</name>
    <name type="synonym">Aleurodes tabaci</name>
    <dbReference type="NCBI Taxonomy" id="7038"/>
    <lineage>
        <taxon>Eukaryota</taxon>
        <taxon>Metazoa</taxon>
        <taxon>Ecdysozoa</taxon>
        <taxon>Arthropoda</taxon>
        <taxon>Hexapoda</taxon>
        <taxon>Insecta</taxon>
        <taxon>Pterygota</taxon>
        <taxon>Neoptera</taxon>
        <taxon>Paraneoptera</taxon>
        <taxon>Hemiptera</taxon>
        <taxon>Sternorrhyncha</taxon>
        <taxon>Aleyrodoidea</taxon>
        <taxon>Aleyrodidae</taxon>
        <taxon>Aleyrodinae</taxon>
        <taxon>Bemisia</taxon>
    </lineage>
</organism>
<evidence type="ECO:0000313" key="3">
    <source>
        <dbReference type="EMBL" id="CAH0388936.1"/>
    </source>
</evidence>
<dbReference type="SUPFAM" id="SSF47113">
    <property type="entry name" value="Histone-fold"/>
    <property type="match status" value="1"/>
</dbReference>
<dbReference type="EMBL" id="OU963865">
    <property type="protein sequence ID" value="CAH0388936.1"/>
    <property type="molecule type" value="Genomic_DNA"/>
</dbReference>
<evidence type="ECO:0000313" key="4">
    <source>
        <dbReference type="Proteomes" id="UP001152759"/>
    </source>
</evidence>
<dbReference type="PRINTS" id="PR00621">
    <property type="entry name" value="HISTONEH2B"/>
</dbReference>
<name>A0A9P0ACM0_BEMTA</name>
<dbReference type="InterPro" id="IPR000558">
    <property type="entry name" value="Histone_H2B"/>
</dbReference>
<dbReference type="AlphaFoldDB" id="A0A9P0ACM0"/>
<dbReference type="GO" id="GO:0003677">
    <property type="term" value="F:DNA binding"/>
    <property type="evidence" value="ECO:0007669"/>
    <property type="project" value="InterPro"/>
</dbReference>
<dbReference type="SMART" id="SM00427">
    <property type="entry name" value="H2B"/>
    <property type="match status" value="1"/>
</dbReference>
<comment type="similarity">
    <text evidence="1">Belongs to the histone H2B family.</text>
</comment>
<reference evidence="3" key="1">
    <citation type="submission" date="2021-12" db="EMBL/GenBank/DDBJ databases">
        <authorList>
            <person name="King R."/>
        </authorList>
    </citation>
    <scope>NUCLEOTIDE SEQUENCE</scope>
</reference>
<dbReference type="PANTHER" id="PTHR23428">
    <property type="entry name" value="HISTONE H2B"/>
    <property type="match status" value="1"/>
</dbReference>
<dbReference type="GO" id="GO:0046982">
    <property type="term" value="F:protein heterodimerization activity"/>
    <property type="evidence" value="ECO:0007669"/>
    <property type="project" value="InterPro"/>
</dbReference>
<dbReference type="Pfam" id="PF00125">
    <property type="entry name" value="Histone"/>
    <property type="match status" value="1"/>
</dbReference>
<protein>
    <recommendedName>
        <fullName evidence="2">Core Histone H2A/H2B/H3 domain-containing protein</fullName>
    </recommendedName>
</protein>
<dbReference type="GO" id="GO:0000786">
    <property type="term" value="C:nucleosome"/>
    <property type="evidence" value="ECO:0007669"/>
    <property type="project" value="InterPro"/>
</dbReference>
<feature type="domain" description="Core Histone H2A/H2B/H3" evidence="2">
    <location>
        <begin position="14"/>
        <end position="92"/>
    </location>
</feature>
<accession>A0A9P0ACM0</accession>
<dbReference type="InterPro" id="IPR007125">
    <property type="entry name" value="H2A/H2B/H3"/>
</dbReference>
<proteinExistence type="inferred from homology"/>
<keyword evidence="4" id="KW-1185">Reference proteome</keyword>
<dbReference type="Gene3D" id="1.10.20.10">
    <property type="entry name" value="Histone, subunit A"/>
    <property type="match status" value="1"/>
</dbReference>
<dbReference type="GO" id="GO:0030527">
    <property type="term" value="F:structural constituent of chromatin"/>
    <property type="evidence" value="ECO:0007669"/>
    <property type="project" value="InterPro"/>
</dbReference>
<evidence type="ECO:0000259" key="2">
    <source>
        <dbReference type="Pfam" id="PF00125"/>
    </source>
</evidence>
<dbReference type="Proteomes" id="UP001152759">
    <property type="component" value="Chromosome 4"/>
</dbReference>
<gene>
    <name evidence="3" type="ORF">BEMITA_LOCUS7816</name>
</gene>